<gene>
    <name evidence="1" type="ORF">Taro_048571</name>
</gene>
<organism evidence="1 2">
    <name type="scientific">Colocasia esculenta</name>
    <name type="common">Wild taro</name>
    <name type="synonym">Arum esculentum</name>
    <dbReference type="NCBI Taxonomy" id="4460"/>
    <lineage>
        <taxon>Eukaryota</taxon>
        <taxon>Viridiplantae</taxon>
        <taxon>Streptophyta</taxon>
        <taxon>Embryophyta</taxon>
        <taxon>Tracheophyta</taxon>
        <taxon>Spermatophyta</taxon>
        <taxon>Magnoliopsida</taxon>
        <taxon>Liliopsida</taxon>
        <taxon>Araceae</taxon>
        <taxon>Aroideae</taxon>
        <taxon>Colocasieae</taxon>
        <taxon>Colocasia</taxon>
    </lineage>
</organism>
<dbReference type="EMBL" id="NMUH01006608">
    <property type="protein sequence ID" value="MQM15623.1"/>
    <property type="molecule type" value="Genomic_DNA"/>
</dbReference>
<comment type="caution">
    <text evidence="1">The sequence shown here is derived from an EMBL/GenBank/DDBJ whole genome shotgun (WGS) entry which is preliminary data.</text>
</comment>
<protein>
    <recommendedName>
        <fullName evidence="3">Retrotransposon gag domain-containing protein</fullName>
    </recommendedName>
</protein>
<proteinExistence type="predicted"/>
<dbReference type="OrthoDB" id="1750196at2759"/>
<accession>A0A843X8H6</accession>
<keyword evidence="2" id="KW-1185">Reference proteome</keyword>
<evidence type="ECO:0008006" key="3">
    <source>
        <dbReference type="Google" id="ProtNLM"/>
    </source>
</evidence>
<dbReference type="Proteomes" id="UP000652761">
    <property type="component" value="Unassembled WGS sequence"/>
</dbReference>
<sequence>MSALPKFHIHPLEMSSYRLYNGTGNSYIHVKEFLYESSHWQRDPFVLTFLSRKSLDGPTLEWLYSLEPREAEDFCILHKKFIHKYKDRANPSLSITDLASEKMRSDEDFIRFTDRWRSMATKLQHMHLEPEQIKIIISSSTPRFKHILAMDKITTMKELYERGLS</sequence>
<dbReference type="AlphaFoldDB" id="A0A843X8H6"/>
<name>A0A843X8H6_COLES</name>
<evidence type="ECO:0000313" key="1">
    <source>
        <dbReference type="EMBL" id="MQM15623.1"/>
    </source>
</evidence>
<reference evidence="1" key="1">
    <citation type="submission" date="2017-07" db="EMBL/GenBank/DDBJ databases">
        <title>Taro Niue Genome Assembly and Annotation.</title>
        <authorList>
            <person name="Atibalentja N."/>
            <person name="Keating K."/>
            <person name="Fields C.J."/>
        </authorList>
    </citation>
    <scope>NUCLEOTIDE SEQUENCE</scope>
    <source>
        <strain evidence="1">Niue_2</strain>
        <tissue evidence="1">Leaf</tissue>
    </source>
</reference>
<evidence type="ECO:0000313" key="2">
    <source>
        <dbReference type="Proteomes" id="UP000652761"/>
    </source>
</evidence>